<dbReference type="InterPro" id="IPR008928">
    <property type="entry name" value="6-hairpin_glycosidase_sf"/>
</dbReference>
<dbReference type="PANTHER" id="PTHR12145">
    <property type="entry name" value="MANNAN ENDO-1,6-ALPHA-MANNOSIDASE DCW1"/>
    <property type="match status" value="1"/>
</dbReference>
<keyword evidence="12" id="KW-1133">Transmembrane helix</keyword>
<dbReference type="GO" id="GO:0008496">
    <property type="term" value="F:mannan endo-1,6-alpha-mannosidase activity"/>
    <property type="evidence" value="ECO:0007669"/>
    <property type="project" value="UniProtKB-UniRule"/>
</dbReference>
<comment type="subcellular location">
    <subcellularLocation>
        <location evidence="2">Endomembrane system</location>
    </subcellularLocation>
</comment>
<keyword evidence="12" id="KW-0812">Transmembrane</keyword>
<proteinExistence type="inferred from homology"/>
<evidence type="ECO:0000256" key="9">
    <source>
        <dbReference type="ARBA" id="ARBA00023295"/>
    </source>
</evidence>
<keyword evidence="15" id="KW-1185">Reference proteome</keyword>
<dbReference type="EMBL" id="KZ805552">
    <property type="protein sequence ID" value="PVH94068.1"/>
    <property type="molecule type" value="Genomic_DNA"/>
</dbReference>
<feature type="signal peptide" evidence="13">
    <location>
        <begin position="1"/>
        <end position="22"/>
    </location>
</feature>
<evidence type="ECO:0000256" key="4">
    <source>
        <dbReference type="ARBA" id="ARBA00012350"/>
    </source>
</evidence>
<evidence type="ECO:0000256" key="12">
    <source>
        <dbReference type="SAM" id="Phobius"/>
    </source>
</evidence>
<dbReference type="STRING" id="97972.A0A2V1D7P1"/>
<feature type="transmembrane region" description="Helical" evidence="12">
    <location>
        <begin position="438"/>
        <end position="459"/>
    </location>
</feature>
<dbReference type="PIRSF" id="PIRSF016302">
    <property type="entry name" value="Man_a_manosd"/>
    <property type="match status" value="1"/>
</dbReference>
<evidence type="ECO:0000256" key="11">
    <source>
        <dbReference type="SAM" id="MobiDB-lite"/>
    </source>
</evidence>
<sequence>MKFASTALGALGASVLLSSAGALDLDINSEDSIKKVASQVAAGMRKVYTGDKPGDVPGNLPDPYYWWECGAMFGALIDYWYYTGDDQYNNITIQAMKHQIGEEIIAFMPQNQTKTLGNDDQAFWGMAAMSAAENKLPDMKDGPSWLALAQGVYNTQVERWSNTCGGGLNWQIFKFNQGFTYKNTISNGCFFNIAARLYKYTGNVTYGVEAEKHWDWEVKTKLFEVKDGGYHFYDGADERDNCQKIEPIQWTYNIGVHLAGATAMWNASIAANNQTQKDRWAKEIDLLIKGLDIFFPDGIMKEVACEDIGTCNTDQRSFKAYLSRWMGYAILTARELTFKDLWARIQKSAPAAAKNCVSATDTEANCDLKWNPSATKDGKTGVGENMSVLEIVQALLVNKAPGPVTQQTGGTSKSDPSAGGGIMSPPVVLNPVTTAGRAGAGILTALVLGATIGGAWWLVT</sequence>
<keyword evidence="8" id="KW-0325">Glycoprotein</keyword>
<reference evidence="14 15" key="1">
    <citation type="journal article" date="2018" name="Sci. Rep.">
        <title>Comparative genomics provides insights into the lifestyle and reveals functional heterogeneity of dark septate endophytic fungi.</title>
        <authorList>
            <person name="Knapp D.G."/>
            <person name="Nemeth J.B."/>
            <person name="Barry K."/>
            <person name="Hainaut M."/>
            <person name="Henrissat B."/>
            <person name="Johnson J."/>
            <person name="Kuo A."/>
            <person name="Lim J.H.P."/>
            <person name="Lipzen A."/>
            <person name="Nolan M."/>
            <person name="Ohm R.A."/>
            <person name="Tamas L."/>
            <person name="Grigoriev I.V."/>
            <person name="Spatafora J.W."/>
            <person name="Nagy L.G."/>
            <person name="Kovacs G.M."/>
        </authorList>
    </citation>
    <scope>NUCLEOTIDE SEQUENCE [LARGE SCALE GENOMIC DNA]</scope>
    <source>
        <strain evidence="14 15">DSE2036</strain>
    </source>
</reference>
<name>A0A2V1D7P1_9PLEO</name>
<evidence type="ECO:0000256" key="7">
    <source>
        <dbReference type="ARBA" id="ARBA00023136"/>
    </source>
</evidence>
<evidence type="ECO:0000256" key="2">
    <source>
        <dbReference type="ARBA" id="ARBA00004308"/>
    </source>
</evidence>
<feature type="chain" id="PRO_5016156849" description="Mannan endo-1,6-alpha-mannosidase" evidence="13">
    <location>
        <begin position="23"/>
        <end position="460"/>
    </location>
</feature>
<dbReference type="GO" id="GO:0016052">
    <property type="term" value="P:carbohydrate catabolic process"/>
    <property type="evidence" value="ECO:0007669"/>
    <property type="project" value="InterPro"/>
</dbReference>
<dbReference type="OrthoDB" id="4187847at2759"/>
<dbReference type="Proteomes" id="UP000244855">
    <property type="component" value="Unassembled WGS sequence"/>
</dbReference>
<accession>A0A2V1D7P1</accession>
<keyword evidence="7 12" id="KW-0472">Membrane</keyword>
<dbReference type="Gene3D" id="1.50.10.20">
    <property type="match status" value="1"/>
</dbReference>
<evidence type="ECO:0000256" key="5">
    <source>
        <dbReference type="ARBA" id="ARBA00022729"/>
    </source>
</evidence>
<dbReference type="SUPFAM" id="SSF48208">
    <property type="entry name" value="Six-hairpin glycosidases"/>
    <property type="match status" value="1"/>
</dbReference>
<feature type="region of interest" description="Disordered" evidence="11">
    <location>
        <begin position="402"/>
        <end position="425"/>
    </location>
</feature>
<keyword evidence="9 10" id="KW-0326">Glycosidase</keyword>
<gene>
    <name evidence="14" type="ORF">DM02DRAFT_661370</name>
</gene>
<dbReference type="GO" id="GO:0009272">
    <property type="term" value="P:fungal-type cell wall biogenesis"/>
    <property type="evidence" value="ECO:0007669"/>
    <property type="project" value="TreeGrafter"/>
</dbReference>
<dbReference type="InterPro" id="IPR005198">
    <property type="entry name" value="Glyco_hydro_76"/>
</dbReference>
<dbReference type="AlphaFoldDB" id="A0A2V1D7P1"/>
<dbReference type="EC" id="3.2.1.101" evidence="4 10"/>
<dbReference type="FunFam" id="1.50.10.20:FF:000006">
    <property type="entry name" value="Mannan endo-1,6-alpha-mannosidase"/>
    <property type="match status" value="1"/>
</dbReference>
<evidence type="ECO:0000256" key="3">
    <source>
        <dbReference type="ARBA" id="ARBA00009699"/>
    </source>
</evidence>
<keyword evidence="5 13" id="KW-0732">Signal</keyword>
<evidence type="ECO:0000256" key="6">
    <source>
        <dbReference type="ARBA" id="ARBA00022801"/>
    </source>
</evidence>
<feature type="compositionally biased region" description="Polar residues" evidence="11">
    <location>
        <begin position="404"/>
        <end position="415"/>
    </location>
</feature>
<organism evidence="14 15">
    <name type="scientific">Periconia macrospinosa</name>
    <dbReference type="NCBI Taxonomy" id="97972"/>
    <lineage>
        <taxon>Eukaryota</taxon>
        <taxon>Fungi</taxon>
        <taxon>Dikarya</taxon>
        <taxon>Ascomycota</taxon>
        <taxon>Pezizomycotina</taxon>
        <taxon>Dothideomycetes</taxon>
        <taxon>Pleosporomycetidae</taxon>
        <taxon>Pleosporales</taxon>
        <taxon>Massarineae</taxon>
        <taxon>Periconiaceae</taxon>
        <taxon>Periconia</taxon>
    </lineage>
</organism>
<evidence type="ECO:0000256" key="1">
    <source>
        <dbReference type="ARBA" id="ARBA00001452"/>
    </source>
</evidence>
<evidence type="ECO:0000256" key="10">
    <source>
        <dbReference type="PIRNR" id="PIRNR016302"/>
    </source>
</evidence>
<dbReference type="GO" id="GO:0012505">
    <property type="term" value="C:endomembrane system"/>
    <property type="evidence" value="ECO:0007669"/>
    <property type="project" value="UniProtKB-SubCell"/>
</dbReference>
<evidence type="ECO:0000313" key="14">
    <source>
        <dbReference type="EMBL" id="PVH94068.1"/>
    </source>
</evidence>
<comment type="catalytic activity">
    <reaction evidence="1 10">
        <text>Random hydrolysis of (1-&gt;6)-alpha-D-mannosidic linkages in unbranched (1-&gt;6)-mannans.</text>
        <dbReference type="EC" id="3.2.1.101"/>
    </reaction>
</comment>
<keyword evidence="6 10" id="KW-0378">Hydrolase</keyword>
<protein>
    <recommendedName>
        <fullName evidence="4 10">Mannan endo-1,6-alpha-mannosidase</fullName>
        <ecNumber evidence="4 10">3.2.1.101</ecNumber>
    </recommendedName>
</protein>
<dbReference type="Pfam" id="PF03663">
    <property type="entry name" value="Glyco_hydro_76"/>
    <property type="match status" value="1"/>
</dbReference>
<dbReference type="InterPro" id="IPR014480">
    <property type="entry name" value="Mannan-1_6-alpha_mannosidase"/>
</dbReference>
<comment type="similarity">
    <text evidence="3 10">Belongs to the glycosyl hydrolase 76 family.</text>
</comment>
<evidence type="ECO:0000256" key="13">
    <source>
        <dbReference type="SAM" id="SignalP"/>
    </source>
</evidence>
<dbReference type="PANTHER" id="PTHR12145:SF36">
    <property type="entry name" value="MANNAN ENDO-1,6-ALPHA-MANNOSIDASE DCW1"/>
    <property type="match status" value="1"/>
</dbReference>
<evidence type="ECO:0000313" key="15">
    <source>
        <dbReference type="Proteomes" id="UP000244855"/>
    </source>
</evidence>
<evidence type="ECO:0000256" key="8">
    <source>
        <dbReference type="ARBA" id="ARBA00023180"/>
    </source>
</evidence>